<sequence>MNFNTTDCFKILFFFHNANVFCIQLIMCFRMFFINQYAIDRAYLLALRLIIMTNALCAQIGVDFVDFLTLGNCVVWTFRFTDITIDAVVRNKEGHNSKSFSDAVWLKLSGADYSTTSLDDCFLYIYE</sequence>
<keyword evidence="1" id="KW-0812">Transmembrane</keyword>
<feature type="transmembrane region" description="Helical" evidence="1">
    <location>
        <begin position="12"/>
        <end position="33"/>
    </location>
</feature>
<feature type="transmembrane region" description="Helical" evidence="1">
    <location>
        <begin position="45"/>
        <end position="62"/>
    </location>
</feature>
<dbReference type="AlphaFoldDB" id="A0A0B5CF15"/>
<evidence type="ECO:0000313" key="2">
    <source>
        <dbReference type="EMBL" id="AJE17608.1"/>
    </source>
</evidence>
<dbReference type="HOGENOM" id="CLU_1968172_0_0_4"/>
<reference evidence="3" key="1">
    <citation type="submission" date="2014-05" db="EMBL/GenBank/DDBJ databases">
        <title>Complete Genome sequence of Neisseria elongata subsp. glycolytica.</title>
        <authorList>
            <person name="Veyrier F.J."/>
            <person name="Taha M.-K."/>
        </authorList>
    </citation>
    <scope>NUCLEOTIDE SEQUENCE [LARGE SCALE GENOMIC DNA]</scope>
    <source>
        <strain evidence="3">ATCC 29315</strain>
    </source>
</reference>
<proteinExistence type="predicted"/>
<dbReference type="Proteomes" id="UP000031392">
    <property type="component" value="Chromosome"/>
</dbReference>
<reference evidence="2 3" key="2">
    <citation type="journal article" date="2015" name="PLoS Genet.">
        <title>Common Cell Shape Evolution of Two Nasopharyngeal Pathogens.</title>
        <authorList>
            <person name="Veyrier F.J."/>
            <person name="Biais N."/>
            <person name="Morales P."/>
            <person name="Belkacem N."/>
            <person name="Guilhen C."/>
            <person name="Ranjeva S."/>
            <person name="Sismeiro O."/>
            <person name="Pehau-Arnaudet G."/>
            <person name="Rocha E.P."/>
            <person name="Werts C."/>
            <person name="Taha M.K."/>
            <person name="Boneca I.G."/>
        </authorList>
    </citation>
    <scope>NUCLEOTIDE SEQUENCE [LARGE SCALE GENOMIC DNA]</scope>
    <source>
        <strain evidence="2 3">ATCC 29315</strain>
    </source>
</reference>
<gene>
    <name evidence="2" type="ORF">NELON_01065</name>
</gene>
<keyword evidence="3" id="KW-1185">Reference proteome</keyword>
<protein>
    <submittedName>
        <fullName evidence="2">Uncharacterized protein</fullName>
    </submittedName>
</protein>
<evidence type="ECO:0000256" key="1">
    <source>
        <dbReference type="SAM" id="Phobius"/>
    </source>
</evidence>
<name>A0A0B5CF15_NEIEG</name>
<keyword evidence="1" id="KW-0472">Membrane</keyword>
<dbReference type="KEGG" id="nel:NELON_01065"/>
<evidence type="ECO:0000313" key="3">
    <source>
        <dbReference type="Proteomes" id="UP000031392"/>
    </source>
</evidence>
<dbReference type="EMBL" id="CP007726">
    <property type="protein sequence ID" value="AJE17608.1"/>
    <property type="molecule type" value="Genomic_DNA"/>
</dbReference>
<organism evidence="2 3">
    <name type="scientific">Neisseria elongata subsp. glycolytica ATCC 29315</name>
    <dbReference type="NCBI Taxonomy" id="546263"/>
    <lineage>
        <taxon>Bacteria</taxon>
        <taxon>Pseudomonadati</taxon>
        <taxon>Pseudomonadota</taxon>
        <taxon>Betaproteobacteria</taxon>
        <taxon>Neisseriales</taxon>
        <taxon>Neisseriaceae</taxon>
        <taxon>Neisseria</taxon>
    </lineage>
</organism>
<keyword evidence="1" id="KW-1133">Transmembrane helix</keyword>
<accession>A0A0B5CF15</accession>